<accession>A0A1A8FE55</accession>
<feature type="compositionally biased region" description="Low complexity" evidence="1">
    <location>
        <begin position="610"/>
        <end position="621"/>
    </location>
</feature>
<feature type="region of interest" description="Disordered" evidence="1">
    <location>
        <begin position="103"/>
        <end position="133"/>
    </location>
</feature>
<feature type="region of interest" description="Disordered" evidence="1">
    <location>
        <begin position="532"/>
        <end position="625"/>
    </location>
</feature>
<sequence length="925" mass="99671">MDSCEVTDAWCVARELRPHAGVRSQGSKELVEDKPTKKKRFRRRGNRDGTTRCLDLQPEYDYQPNGRANSRALRSPTVDVNSDRSSHTDSFANDVKNCLTVKRADQVGTQTRPPVPDTVTSSTLLPSSQTKSADVSISEPVPVVKPKEHAKLFLTHLHPGTAWVTVKLGQSLSCDTLLGFFSGFTMVTPATFDRICSSCGVGVEPPTLTPCSVMACAFGREFIVSSRFDLEITIGPLTLSHPCYVSDHARRDLVLGADFMRRIKASVDLGASKLWSGGVLPRAALPPDSCDVLSPAMAGSELVVTPEVPRSSELDPLQIHLQTDSDSVDVVPTRDNDCPAMDSSGPGDVSHTCPDPDPVPVPLADCELATQGLVSPALISDLVALSPMPAAEERCSVDEQPVSSDTDLQLEFTSGTNQLASQDEMEPSDILKHEWPPDEAILPSDGFVTENLDLSVTEDLSSQLMTFVDTQETSKHLSQECDSAFGLCALFSVISPSGVHDGDEMPAVASSDGFSGDIEEASVVTAASTLTGAGFPPDPGGVDACSGAPLWAPPDKGGVLGGTESSVADSHRSEGSPPSDRAVMADNITDPGSLRPMTWTSDPQVGDTPSKGGDSSRSASSLVNPGISERMCKPTSFFDQKSYRLHVSVQNMLILLATCLCLILNISDLAVAPVMQRCLCNSFLGRSFVAKQLPKPPDLGIPGHVSFRIQPGEYVNLLGKDALWSLRNVPCSASSVSQTRNELDKFEKGGVRAPDLRASSPHFQFTPRSDRNKVVSDTLINILKQVKPDPELTTKPSASIQFQTWSTGISKLVSLWSRNTRFRPFNDLIAFVDTNTNMAATLVPRDQEGGEPPPAKPAVSVTSCSSGESVCGRTSVRQQLSYGLNGFNVWFAVILIIDRFRYLTPKSGFFHELIARYRFNHFFVG</sequence>
<dbReference type="EMBL" id="HAEB01010554">
    <property type="protein sequence ID" value="SBQ57081.1"/>
    <property type="molecule type" value="Transcribed_RNA"/>
</dbReference>
<gene>
    <name evidence="2" type="primary">Nfu_g_1_005930</name>
</gene>
<feature type="region of interest" description="Disordered" evidence="1">
    <location>
        <begin position="21"/>
        <end position="91"/>
    </location>
</feature>
<protein>
    <submittedName>
        <fullName evidence="2">Uncharacterized protein</fullName>
    </submittedName>
</protein>
<proteinExistence type="predicted"/>
<reference evidence="2" key="2">
    <citation type="submission" date="2016-06" db="EMBL/GenBank/DDBJ databases">
        <title>The genome of a short-lived fish provides insights into sex chromosome evolution and the genetic control of aging.</title>
        <authorList>
            <person name="Reichwald K."/>
            <person name="Felder M."/>
            <person name="Petzold A."/>
            <person name="Koch P."/>
            <person name="Groth M."/>
            <person name="Platzer M."/>
        </authorList>
    </citation>
    <scope>NUCLEOTIDE SEQUENCE</scope>
    <source>
        <tissue evidence="2">Brain</tissue>
    </source>
</reference>
<dbReference type="Gene3D" id="2.40.70.10">
    <property type="entry name" value="Acid Proteases"/>
    <property type="match status" value="1"/>
</dbReference>
<feature type="compositionally biased region" description="Basic residues" evidence="1">
    <location>
        <begin position="36"/>
        <end position="45"/>
    </location>
</feature>
<evidence type="ECO:0000313" key="2">
    <source>
        <dbReference type="EMBL" id="SBQ57081.1"/>
    </source>
</evidence>
<evidence type="ECO:0000256" key="1">
    <source>
        <dbReference type="SAM" id="MobiDB-lite"/>
    </source>
</evidence>
<reference evidence="2" key="1">
    <citation type="submission" date="2016-05" db="EMBL/GenBank/DDBJ databases">
        <authorList>
            <person name="Lavstsen T."/>
            <person name="Jespersen J.S."/>
        </authorList>
    </citation>
    <scope>NUCLEOTIDE SEQUENCE</scope>
    <source>
        <tissue evidence="2">Brain</tissue>
    </source>
</reference>
<dbReference type="InterPro" id="IPR021109">
    <property type="entry name" value="Peptidase_aspartic_dom_sf"/>
</dbReference>
<name>A0A1A8FE55_9TELE</name>
<feature type="compositionally biased region" description="Polar residues" evidence="1">
    <location>
        <begin position="107"/>
        <end position="133"/>
    </location>
</feature>
<dbReference type="AlphaFoldDB" id="A0A1A8FE55"/>
<organism evidence="2">
    <name type="scientific">Nothobranchius korthausae</name>
    <dbReference type="NCBI Taxonomy" id="1143690"/>
    <lineage>
        <taxon>Eukaryota</taxon>
        <taxon>Metazoa</taxon>
        <taxon>Chordata</taxon>
        <taxon>Craniata</taxon>
        <taxon>Vertebrata</taxon>
        <taxon>Euteleostomi</taxon>
        <taxon>Actinopterygii</taxon>
        <taxon>Neopterygii</taxon>
        <taxon>Teleostei</taxon>
        <taxon>Neoteleostei</taxon>
        <taxon>Acanthomorphata</taxon>
        <taxon>Ovalentaria</taxon>
        <taxon>Atherinomorphae</taxon>
        <taxon>Cyprinodontiformes</taxon>
        <taxon>Nothobranchiidae</taxon>
        <taxon>Nothobranchius</taxon>
    </lineage>
</organism>